<protein>
    <submittedName>
        <fullName evidence="1">Uncharacterized protein</fullName>
    </submittedName>
</protein>
<name>A0A3G5A199_9VIRU</name>
<accession>A0A3G5A199</accession>
<organism evidence="1">
    <name type="scientific">Gaeavirus sp</name>
    <dbReference type="NCBI Taxonomy" id="2487767"/>
    <lineage>
        <taxon>Viruses</taxon>
        <taxon>Varidnaviria</taxon>
        <taxon>Bamfordvirae</taxon>
        <taxon>Nucleocytoviricota</taxon>
        <taxon>Megaviricetes</taxon>
        <taxon>Imitervirales</taxon>
        <taxon>Mimiviridae</taxon>
        <taxon>Klosneuvirinae</taxon>
    </lineage>
</organism>
<evidence type="ECO:0000313" key="1">
    <source>
        <dbReference type="EMBL" id="AYV80274.1"/>
    </source>
</evidence>
<gene>
    <name evidence="1" type="ORF">Gaeavirus24_2</name>
</gene>
<proteinExistence type="predicted"/>
<sequence length="82" mass="9177">MSPKKCCKKKCCFCLRVPFVPNPTYNVDIIAVNPLATPRKCCHCHKVKQTGTPVTVVTTPIKLTTPAIYPYSSTPRLWPVNM</sequence>
<dbReference type="EMBL" id="MK072222">
    <property type="protein sequence ID" value="AYV80274.1"/>
    <property type="molecule type" value="Genomic_DNA"/>
</dbReference>
<reference evidence="1" key="1">
    <citation type="submission" date="2018-10" db="EMBL/GenBank/DDBJ databases">
        <title>Hidden diversity of soil giant viruses.</title>
        <authorList>
            <person name="Schulz F."/>
            <person name="Alteio L."/>
            <person name="Goudeau D."/>
            <person name="Ryan E.M."/>
            <person name="Malmstrom R.R."/>
            <person name="Blanchard J."/>
            <person name="Woyke T."/>
        </authorList>
    </citation>
    <scope>NUCLEOTIDE SEQUENCE</scope>
    <source>
        <strain evidence="1">GAV1</strain>
    </source>
</reference>